<keyword evidence="1" id="KW-1133">Transmembrane helix</keyword>
<dbReference type="RefSeq" id="WP_180840316.1">
    <property type="nucleotide sequence ID" value="NZ_CP059154.1"/>
</dbReference>
<accession>A0A7D6GUL1</accession>
<evidence type="ECO:0000313" key="2">
    <source>
        <dbReference type="EMBL" id="QLK25126.1"/>
    </source>
</evidence>
<dbReference type="AlphaFoldDB" id="A0A7D6GUL1"/>
<proteinExistence type="predicted"/>
<protein>
    <submittedName>
        <fullName evidence="2">Winged helix-turn-helix domain-containing protein</fullName>
    </submittedName>
</protein>
<organism evidence="2 3">
    <name type="scientific">Natrinema zhouii</name>
    <dbReference type="NCBI Taxonomy" id="1710539"/>
    <lineage>
        <taxon>Archaea</taxon>
        <taxon>Methanobacteriati</taxon>
        <taxon>Methanobacteriota</taxon>
        <taxon>Stenosarchaea group</taxon>
        <taxon>Halobacteria</taxon>
        <taxon>Halobacteriales</taxon>
        <taxon>Natrialbaceae</taxon>
        <taxon>Natrinema</taxon>
    </lineage>
</organism>
<feature type="transmembrane region" description="Helical" evidence="1">
    <location>
        <begin position="105"/>
        <end position="123"/>
    </location>
</feature>
<keyword evidence="3" id="KW-1185">Reference proteome</keyword>
<dbReference type="OrthoDB" id="350503at2157"/>
<sequence>MSTAKTEKTDLQRDILLTWYENPNATNKEIAKACDCSASYVSQVTNRFEDYNEMEAMMDRQDKEMERMFGGDIFQSMPSSNGQYRIGASSGPSLVEIYTEQPDNLIGYLVRAAILLFLLYIFYEAAMVLVF</sequence>
<dbReference type="Proteomes" id="UP000510869">
    <property type="component" value="Chromosome"/>
</dbReference>
<evidence type="ECO:0000313" key="3">
    <source>
        <dbReference type="Proteomes" id="UP000510869"/>
    </source>
</evidence>
<gene>
    <name evidence="2" type="ORF">HYG81_13630</name>
</gene>
<keyword evidence="1" id="KW-0472">Membrane</keyword>
<dbReference type="KEGG" id="nay:HYG81_13630"/>
<keyword evidence="1" id="KW-0812">Transmembrane</keyword>
<dbReference type="GeneID" id="56144265"/>
<reference evidence="2 3" key="1">
    <citation type="submission" date="2020-07" db="EMBL/GenBank/DDBJ databases">
        <title>Natrinema (YPL30) sp. nov. and Haloterrigena xxxxxx (YPL8) sp. nov., isolated from a salt mine.</title>
        <authorList>
            <person name="Cui H."/>
        </authorList>
    </citation>
    <scope>NUCLEOTIDE SEQUENCE [LARGE SCALE GENOMIC DNA]</scope>
    <source>
        <strain evidence="2 3">YPL13</strain>
    </source>
</reference>
<dbReference type="EMBL" id="CP059154">
    <property type="protein sequence ID" value="QLK25126.1"/>
    <property type="molecule type" value="Genomic_DNA"/>
</dbReference>
<name>A0A7D6GUL1_9EURY</name>
<evidence type="ECO:0000256" key="1">
    <source>
        <dbReference type="SAM" id="Phobius"/>
    </source>
</evidence>